<evidence type="ECO:0000313" key="8">
    <source>
        <dbReference type="EMBL" id="OBT93509.1"/>
    </source>
</evidence>
<feature type="domain" description="Conserved oligomeric Golgi complex subunit 5 helical" evidence="7">
    <location>
        <begin position="199"/>
        <end position="405"/>
    </location>
</feature>
<accession>A0A1B8GCD1</accession>
<dbReference type="RefSeq" id="XP_018127242.1">
    <property type="nucleotide sequence ID" value="XM_018278083.2"/>
</dbReference>
<evidence type="ECO:0000256" key="4">
    <source>
        <dbReference type="ARBA" id="ARBA00023136"/>
    </source>
</evidence>
<sequence length="445" mass="48376">MASTSNNQAEASDPSYIDYELFLDPSFSAPAFANTLVLTTNNATDSPLDLSTPLSRVLFDIQEVDSHIHTLTSASALPLLSHTETQAHASEHIVSELSSQAASLNDSYKRLEQEVISRHEAAEEVQRVSERLWHTVRLGRSVGRALQLGRQLEVQMSEQQPRNAQSRDDHRSTVRASNTILSCRALLAANGPGEEGENLEKVHAIAALQRELIAPAERSLHAKAQQVVRDFSMSTLAGSGSTYAQAEDAKSRATSALQTLYLLSPQPPKRGKSTRFEAEWMVQSIQEYLRVALTTSTTSIIRALGVLRTLDDALLLVSSRCQNLVALELLLSSLNAPTLPSLSTPPNFLVPVLAALETSSLTSYFWRSLASALSPRVQELVKAGGVQARTLKSNRSAVRDMVAEAVARGCQVPSGAGKMRDERRMAEWEREVAVMVSAVVGGLGR</sequence>
<evidence type="ECO:0000256" key="1">
    <source>
        <dbReference type="ARBA" id="ARBA00004395"/>
    </source>
</evidence>
<dbReference type="Proteomes" id="UP000091956">
    <property type="component" value="Unassembled WGS sequence"/>
</dbReference>
<name>A0A1B8GCD1_9PEZI</name>
<gene>
    <name evidence="8" type="ORF">VE01_08662</name>
</gene>
<organism evidence="8 9">
    <name type="scientific">Pseudogymnoascus verrucosus</name>
    <dbReference type="NCBI Taxonomy" id="342668"/>
    <lineage>
        <taxon>Eukaryota</taxon>
        <taxon>Fungi</taxon>
        <taxon>Dikarya</taxon>
        <taxon>Ascomycota</taxon>
        <taxon>Pezizomycotina</taxon>
        <taxon>Leotiomycetes</taxon>
        <taxon>Thelebolales</taxon>
        <taxon>Thelebolaceae</taxon>
        <taxon>Pseudogymnoascus</taxon>
    </lineage>
</organism>
<evidence type="ECO:0000256" key="5">
    <source>
        <dbReference type="SAM" id="MobiDB-lite"/>
    </source>
</evidence>
<dbReference type="PANTHER" id="PTHR13228:SF3">
    <property type="entry name" value="CONSERVED OLIGOMERIC GOLGI COMPLEX SUBUNIT 5"/>
    <property type="match status" value="1"/>
</dbReference>
<keyword evidence="9" id="KW-1185">Reference proteome</keyword>
<evidence type="ECO:0000256" key="3">
    <source>
        <dbReference type="ARBA" id="ARBA00023034"/>
    </source>
</evidence>
<dbReference type="PANTHER" id="PTHR13228">
    <property type="entry name" value="CONSERVED OLIGOMERIC GOLGI COMPLEX COMPONENT 5"/>
    <property type="match status" value="1"/>
</dbReference>
<dbReference type="GO" id="GO:0017119">
    <property type="term" value="C:Golgi transport complex"/>
    <property type="evidence" value="ECO:0007669"/>
    <property type="project" value="InterPro"/>
</dbReference>
<dbReference type="GO" id="GO:0000139">
    <property type="term" value="C:Golgi membrane"/>
    <property type="evidence" value="ECO:0007669"/>
    <property type="project" value="UniProtKB-SubCell"/>
</dbReference>
<reference evidence="9" key="2">
    <citation type="journal article" date="2018" name="Nat. Commun.">
        <title>Extreme sensitivity to ultraviolet light in the fungal pathogen causing white-nose syndrome of bats.</title>
        <authorList>
            <person name="Palmer J.M."/>
            <person name="Drees K.P."/>
            <person name="Foster J.T."/>
            <person name="Lindner D.L."/>
        </authorList>
    </citation>
    <scope>NUCLEOTIDE SEQUENCE [LARGE SCALE GENOMIC DNA]</scope>
    <source>
        <strain evidence="9">UAMH 10579</strain>
    </source>
</reference>
<feature type="compositionally biased region" description="Polar residues" evidence="5">
    <location>
        <begin position="154"/>
        <end position="164"/>
    </location>
</feature>
<reference evidence="8 9" key="1">
    <citation type="submission" date="2016-03" db="EMBL/GenBank/DDBJ databases">
        <title>Comparative genomics of Pseudogymnoascus destructans, the fungus causing white-nose syndrome of bats.</title>
        <authorList>
            <person name="Palmer J.M."/>
            <person name="Drees K.P."/>
            <person name="Foster J.T."/>
            <person name="Lindner D.L."/>
        </authorList>
    </citation>
    <scope>NUCLEOTIDE SEQUENCE [LARGE SCALE GENOMIC DNA]</scope>
    <source>
        <strain evidence="8 9">UAMH 10579</strain>
    </source>
</reference>
<dbReference type="GO" id="GO:0006891">
    <property type="term" value="P:intra-Golgi vesicle-mediated transport"/>
    <property type="evidence" value="ECO:0007669"/>
    <property type="project" value="InterPro"/>
</dbReference>
<dbReference type="AlphaFoldDB" id="A0A1B8GCD1"/>
<keyword evidence="3" id="KW-0333">Golgi apparatus</keyword>
<evidence type="ECO:0000259" key="7">
    <source>
        <dbReference type="Pfam" id="PF20649"/>
    </source>
</evidence>
<evidence type="ECO:0000313" key="9">
    <source>
        <dbReference type="Proteomes" id="UP000091956"/>
    </source>
</evidence>
<dbReference type="Pfam" id="PF20649">
    <property type="entry name" value="COG5_C"/>
    <property type="match status" value="1"/>
</dbReference>
<evidence type="ECO:0000256" key="2">
    <source>
        <dbReference type="ARBA" id="ARBA00020974"/>
    </source>
</evidence>
<feature type="region of interest" description="Disordered" evidence="5">
    <location>
        <begin position="154"/>
        <end position="175"/>
    </location>
</feature>
<dbReference type="STRING" id="342668.A0A1B8GCD1"/>
<dbReference type="GeneID" id="28842048"/>
<protein>
    <recommendedName>
        <fullName evidence="2">Conserved oligomeric Golgi complex subunit 5</fullName>
    </recommendedName>
</protein>
<proteinExistence type="predicted"/>
<dbReference type="OrthoDB" id="18786at2759"/>
<evidence type="ECO:0000259" key="6">
    <source>
        <dbReference type="Pfam" id="PF10392"/>
    </source>
</evidence>
<feature type="domain" description="Conserved oligomeric Golgi complex subunit 5 N-terminal" evidence="6">
    <location>
        <begin position="21"/>
        <end position="152"/>
    </location>
</feature>
<dbReference type="InterPro" id="IPR049176">
    <property type="entry name" value="COG5_N"/>
</dbReference>
<keyword evidence="4" id="KW-0472">Membrane</keyword>
<dbReference type="Pfam" id="PF10392">
    <property type="entry name" value="COG5_N"/>
    <property type="match status" value="1"/>
</dbReference>
<dbReference type="InterPro" id="IPR048485">
    <property type="entry name" value="COG5_helical"/>
</dbReference>
<comment type="subcellular location">
    <subcellularLocation>
        <location evidence="1">Golgi apparatus membrane</location>
        <topology evidence="1">Peripheral membrane protein</topology>
    </subcellularLocation>
</comment>
<dbReference type="InterPro" id="IPR019465">
    <property type="entry name" value="Cog5"/>
</dbReference>
<dbReference type="EMBL" id="KV460253">
    <property type="protein sequence ID" value="OBT93509.1"/>
    <property type="molecule type" value="Genomic_DNA"/>
</dbReference>